<evidence type="ECO:0000256" key="1">
    <source>
        <dbReference type="ARBA" id="ARBA00023015"/>
    </source>
</evidence>
<comment type="caution">
    <text evidence="7">The sequence shown here is derived from an EMBL/GenBank/DDBJ whole genome shotgun (WGS) entry which is preliminary data.</text>
</comment>
<feature type="transmembrane region" description="Helical" evidence="4">
    <location>
        <begin position="181"/>
        <end position="199"/>
    </location>
</feature>
<keyword evidence="4" id="KW-1133">Transmembrane helix</keyword>
<name>A0A4Y7UER3_9FLAO</name>
<reference evidence="6" key="3">
    <citation type="submission" date="2019-03" db="EMBL/GenBank/DDBJ databases">
        <authorList>
            <person name="Whitman W."/>
            <person name="Huntemann M."/>
            <person name="Clum A."/>
            <person name="Pillay M."/>
            <person name="Palaniappan K."/>
            <person name="Varghese N."/>
            <person name="Mikhailova N."/>
            <person name="Stamatis D."/>
            <person name="Reddy T."/>
            <person name="Daum C."/>
            <person name="Shapiro N."/>
            <person name="Ivanova N."/>
            <person name="Kyrpides N."/>
            <person name="Woyke T."/>
        </authorList>
    </citation>
    <scope>NUCLEOTIDE SEQUENCE</scope>
    <source>
        <strain evidence="6">P5626</strain>
    </source>
</reference>
<sequence>MKIESVSQVIEIIGLAQGLIIGGYFILKKNNRNINILGFFLLSYCAPFISYFIRETGMLKTNPSLFFLPVGFYFMSIPLYFLYVENLIYKIDRSFVLKHLSVGIIEFLIFLVLFFIPVEYSLPLLYKYEWLYNAIYASLLNFFCLSYLIYILLRLKIYRKGSLKINSNDTVNASWLQKTTILLVILYSFQFIASNFIMLDIYKEIIYITDSILATVFIYWISIFGIKNRSMLKLDSNILKALNQKNEELEESEYLKLKELVQKEKLFKNTNLNIYILSEVSGISTRKISQLINYFYENNFNSFINSFRINEAKEMINSSNYEQYTIEAIAKEAGFNSKSSFNSYFKNHEGMTPKAYKRLSKFPN</sequence>
<dbReference type="EMBL" id="SLWA01000002">
    <property type="protein sequence ID" value="TCN59584.1"/>
    <property type="molecule type" value="Genomic_DNA"/>
</dbReference>
<dbReference type="PANTHER" id="PTHR43280:SF29">
    <property type="entry name" value="ARAC-FAMILY TRANSCRIPTIONAL REGULATOR"/>
    <property type="match status" value="1"/>
</dbReference>
<feature type="transmembrane region" description="Helical" evidence="4">
    <location>
        <begin position="130"/>
        <end position="153"/>
    </location>
</feature>
<dbReference type="EMBL" id="QWDN01000002">
    <property type="protein sequence ID" value="TEB44866.1"/>
    <property type="molecule type" value="Genomic_DNA"/>
</dbReference>
<dbReference type="PRINTS" id="PR00032">
    <property type="entry name" value="HTHARAC"/>
</dbReference>
<dbReference type="Pfam" id="PF12833">
    <property type="entry name" value="HTH_18"/>
    <property type="match status" value="1"/>
</dbReference>
<dbReference type="InterPro" id="IPR009057">
    <property type="entry name" value="Homeodomain-like_sf"/>
</dbReference>
<dbReference type="AlphaFoldDB" id="A0A4Y7UER3"/>
<evidence type="ECO:0000256" key="2">
    <source>
        <dbReference type="ARBA" id="ARBA00023125"/>
    </source>
</evidence>
<feature type="transmembrane region" description="Helical" evidence="4">
    <location>
        <begin position="95"/>
        <end position="118"/>
    </location>
</feature>
<protein>
    <submittedName>
        <fullName evidence="7">AraC family transcriptional regulator</fullName>
    </submittedName>
    <submittedName>
        <fullName evidence="6">Helix-turn-helix protein</fullName>
    </submittedName>
</protein>
<feature type="transmembrane region" description="Helical" evidence="4">
    <location>
        <begin position="205"/>
        <end position="226"/>
    </location>
</feature>
<proteinExistence type="predicted"/>
<evidence type="ECO:0000313" key="9">
    <source>
        <dbReference type="Proteomes" id="UP000298340"/>
    </source>
</evidence>
<feature type="transmembrane region" description="Helical" evidence="4">
    <location>
        <begin position="65"/>
        <end position="83"/>
    </location>
</feature>
<dbReference type="Proteomes" id="UP000298340">
    <property type="component" value="Unassembled WGS sequence"/>
</dbReference>
<keyword evidence="4" id="KW-0812">Transmembrane</keyword>
<keyword evidence="1" id="KW-0805">Transcription regulation</keyword>
<dbReference type="InterPro" id="IPR020449">
    <property type="entry name" value="Tscrpt_reg_AraC-type_HTH"/>
</dbReference>
<dbReference type="RefSeq" id="WP_132033477.1">
    <property type="nucleotide sequence ID" value="NZ_QWDN01000002.1"/>
</dbReference>
<dbReference type="GO" id="GO:0003700">
    <property type="term" value="F:DNA-binding transcription factor activity"/>
    <property type="evidence" value="ECO:0007669"/>
    <property type="project" value="InterPro"/>
</dbReference>
<dbReference type="InterPro" id="IPR018060">
    <property type="entry name" value="HTH_AraC"/>
</dbReference>
<keyword evidence="2" id="KW-0238">DNA-binding</keyword>
<reference evidence="6 8" key="1">
    <citation type="journal article" date="2015" name="Stand. Genomic Sci.">
        <title>Genomic Encyclopedia of Bacterial and Archaeal Type Strains, Phase III: the genomes of soil and plant-associated and newly described type strains.</title>
        <authorList>
            <person name="Whitman W.B."/>
            <person name="Woyke T."/>
            <person name="Klenk H.P."/>
            <person name="Zhou Y."/>
            <person name="Lilburn T.G."/>
            <person name="Beck B.J."/>
            <person name="De Vos P."/>
            <person name="Vandamme P."/>
            <person name="Eisen J.A."/>
            <person name="Garrity G."/>
            <person name="Hugenholtz P."/>
            <person name="Kyrpides N.C."/>
        </authorList>
    </citation>
    <scope>NUCLEOTIDE SEQUENCE [LARGE SCALE GENOMIC DNA]</scope>
    <source>
        <strain evidence="6 8">P5626</strain>
    </source>
</reference>
<evidence type="ECO:0000313" key="8">
    <source>
        <dbReference type="Proteomes" id="UP000295270"/>
    </source>
</evidence>
<evidence type="ECO:0000256" key="4">
    <source>
        <dbReference type="SAM" id="Phobius"/>
    </source>
</evidence>
<dbReference type="Proteomes" id="UP000295270">
    <property type="component" value="Unassembled WGS sequence"/>
</dbReference>
<accession>A0A4Y7UER3</accession>
<dbReference type="GO" id="GO:0043565">
    <property type="term" value="F:sequence-specific DNA binding"/>
    <property type="evidence" value="ECO:0007669"/>
    <property type="project" value="InterPro"/>
</dbReference>
<dbReference type="Gene3D" id="1.10.10.60">
    <property type="entry name" value="Homeodomain-like"/>
    <property type="match status" value="1"/>
</dbReference>
<reference evidence="7 9" key="2">
    <citation type="journal article" date="2018" name="Syst. Appl. Microbiol.">
        <title>Flavobacterium circumlabens sp. nov. and Flavobacterium cupreum sp. nov., two psychrotrophic species isolated from Antarctic environmental samples.</title>
        <authorList>
            <person name="Kralova S."/>
            <person name="Busse H.J."/>
            <person name="Svec P."/>
            <person name="Maslanova I."/>
            <person name="Stankova E."/>
            <person name="Bartak M."/>
            <person name="Sedlacek I."/>
        </authorList>
    </citation>
    <scope>NUCLEOTIDE SEQUENCE [LARGE SCALE GENOMIC DNA]</scope>
    <source>
        <strain evidence="7 9">CCM 8828</strain>
    </source>
</reference>
<evidence type="ECO:0000313" key="6">
    <source>
        <dbReference type="EMBL" id="TCN59584.1"/>
    </source>
</evidence>
<evidence type="ECO:0000256" key="3">
    <source>
        <dbReference type="ARBA" id="ARBA00023163"/>
    </source>
</evidence>
<feature type="domain" description="HTH araC/xylS-type" evidence="5">
    <location>
        <begin position="255"/>
        <end position="359"/>
    </location>
</feature>
<keyword evidence="4" id="KW-0472">Membrane</keyword>
<keyword evidence="3" id="KW-0804">Transcription</keyword>
<dbReference type="SMART" id="SM00342">
    <property type="entry name" value="HTH_ARAC"/>
    <property type="match status" value="1"/>
</dbReference>
<feature type="transmembrane region" description="Helical" evidence="4">
    <location>
        <begin position="6"/>
        <end position="27"/>
    </location>
</feature>
<dbReference type="PROSITE" id="PS01124">
    <property type="entry name" value="HTH_ARAC_FAMILY_2"/>
    <property type="match status" value="1"/>
</dbReference>
<dbReference type="SUPFAM" id="SSF46689">
    <property type="entry name" value="Homeodomain-like"/>
    <property type="match status" value="1"/>
</dbReference>
<organism evidence="7 9">
    <name type="scientific">Flavobacterium circumlabens</name>
    <dbReference type="NCBI Taxonomy" id="2133765"/>
    <lineage>
        <taxon>Bacteria</taxon>
        <taxon>Pseudomonadati</taxon>
        <taxon>Bacteroidota</taxon>
        <taxon>Flavobacteriia</taxon>
        <taxon>Flavobacteriales</taxon>
        <taxon>Flavobacteriaceae</taxon>
        <taxon>Flavobacterium</taxon>
    </lineage>
</organism>
<dbReference type="PANTHER" id="PTHR43280">
    <property type="entry name" value="ARAC-FAMILY TRANSCRIPTIONAL REGULATOR"/>
    <property type="match status" value="1"/>
</dbReference>
<evidence type="ECO:0000259" key="5">
    <source>
        <dbReference type="PROSITE" id="PS01124"/>
    </source>
</evidence>
<keyword evidence="8" id="KW-1185">Reference proteome</keyword>
<feature type="transmembrane region" description="Helical" evidence="4">
    <location>
        <begin position="34"/>
        <end position="53"/>
    </location>
</feature>
<evidence type="ECO:0000313" key="7">
    <source>
        <dbReference type="EMBL" id="TEB44866.1"/>
    </source>
</evidence>
<gene>
    <name evidence="7" type="ORF">D0809_06660</name>
    <name evidence="6" type="ORF">EV142_102202</name>
</gene>